<keyword evidence="3" id="KW-0813">Transport</keyword>
<dbReference type="Pfam" id="PF11894">
    <property type="entry name" value="Nup192"/>
    <property type="match status" value="1"/>
</dbReference>
<dbReference type="EMBL" id="CACRXK020008802">
    <property type="protein sequence ID" value="CAB4015674.1"/>
    <property type="molecule type" value="Genomic_DNA"/>
</dbReference>
<gene>
    <name evidence="6" type="ORF">PACLA_8A018844</name>
</gene>
<dbReference type="Proteomes" id="UP001152795">
    <property type="component" value="Unassembled WGS sequence"/>
</dbReference>
<sequence>MFAKCIFVCFNVQDEVARIAICENPAWVPLTSMFGLLGCSIPTSLKGCILETLAAFAKSPEITASMWQSLETSQILQTVKPVGQAFQEGGLLAELEEIESRVEAYPETRAFMKLLANLTSYPVPGNLGAGYRVPGFEPYLDFLRDSVLMKFKTRAYLDPNEKWEVASGVLQILVKLLEQFEPSAENMSEEYIEISARERVTAAKSPGYTLMLHMLNETSMLKMILSIINEGSVLLDQVTAFSGQKDDIEMSALLSLKLVEITLEKQREFTHCLRQQNSSVLVTSLDQLLLGVGVRSRSSDSIAHIASYITHTHTSPEITLVAVKILYLVCQAPVAQPEIYNRLTTNKERAQQLLVGFVDHLDTAELEDSVRRPYENTGFLEEVANKSQIQAAIRQNIVRFLLYCLKLRSPNISHYLLGFHGRKPIQELTLQDPGILGTPRTCLHSILDILKQGLDTPRGSTAIDDTPRLAELCFQLIYALCQNKETSEASIRYLRTSHNYFYSHLVHLPLKVPTCSSGEDVSANTLCKLNQQSWLLKSIATELRLTAQTRQRSHVQQLLSLLLAERSEFYPQRSSESEIDPLEDERTRSAMGSKDTRKITEILHSIDFTHGVPPPLQSVLNYFEPAATEAVITSCDESNGDSPFVYTNLRKLYSLLLSELEVVQGPATTAQRNHLVQEVKDIMNYTLERNRYREGLYSKQQAFESWRQLVEVILASCPLELLNREMKQAVIFDLMRDLLAKMSDESSSPELVAPVSGVVLTLMAHLRQSTLPSGEALETLPSRGTMTSAWRDHGVAKELGLPAQPLHTILQSVIKALLKTSGSYQRVRANLYGSLLYYLQIGQRKDESRESVSKADAALQKKNYEIILSFGDAFMDIACRDSCDGHDVTRMLACAMIDSIVAIDWRHRWMQFLHTKGYLGHLVESLLQEDENLQDVLRPSPEPLRSLYVYESKMGLLTRLAQSAEGANALLNTGVMSRLSECRFIDLRPSGPASHFHTHRHSSYSPDRMMTTMTSSGDIFVPSIMERYQQLLIPALRMSLSLLTSLGQEHHDASVQILHFIIAHSEVFSDVLQEQTDRVTVSSLHELYLVSGIICKSGVTEYAFSDEETRFEDMMQLKAPLSRIQRLMLALLPKYSVRENWDRIVREILDVEMDEREAAFKALQYNVSALEAYQTLQQIYGNLITYCKNVVVSGVPGSSYCQVLFAPVLTDIYTRDSLFTKRGSLGSSVTGNQPSLAIIVRNLKICCEKVVNCVEANKQANLRLNNIDELSMDELKQLGLQYSSSVERMSTQQKQQLAFKCLREVVRYRSDELDMYIYIIENSLFILCKHLEYYYLHCVPSDREVSTLQSSLTGRTKPRGLQDYSPYDEGQSSDRGQLQSKFHSGVTRADIEKVQFYYFN</sequence>
<feature type="region of interest" description="Disordered" evidence="5">
    <location>
        <begin position="574"/>
        <end position="594"/>
    </location>
</feature>
<evidence type="ECO:0000313" key="6">
    <source>
        <dbReference type="EMBL" id="CAB4015674.1"/>
    </source>
</evidence>
<dbReference type="GO" id="GO:0006999">
    <property type="term" value="P:nuclear pore organization"/>
    <property type="evidence" value="ECO:0007669"/>
    <property type="project" value="TreeGrafter"/>
</dbReference>
<keyword evidence="7" id="KW-1185">Reference proteome</keyword>
<comment type="caution">
    <text evidence="6">The sequence shown here is derived from an EMBL/GenBank/DDBJ whole genome shotgun (WGS) entry which is preliminary data.</text>
</comment>
<evidence type="ECO:0000256" key="2">
    <source>
        <dbReference type="ARBA" id="ARBA00005892"/>
    </source>
</evidence>
<protein>
    <submittedName>
        <fullName evidence="6">Nuclear pore complex Nup205-like</fullName>
    </submittedName>
</protein>
<comment type="subcellular location">
    <subcellularLocation>
        <location evidence="1">Nucleus</location>
    </subcellularLocation>
</comment>
<organism evidence="6 7">
    <name type="scientific">Paramuricea clavata</name>
    <name type="common">Red gorgonian</name>
    <name type="synonym">Violescent sea-whip</name>
    <dbReference type="NCBI Taxonomy" id="317549"/>
    <lineage>
        <taxon>Eukaryota</taxon>
        <taxon>Metazoa</taxon>
        <taxon>Cnidaria</taxon>
        <taxon>Anthozoa</taxon>
        <taxon>Octocorallia</taxon>
        <taxon>Malacalcyonacea</taxon>
        <taxon>Plexauridae</taxon>
        <taxon>Paramuricea</taxon>
    </lineage>
</organism>
<dbReference type="PANTHER" id="PTHR31344">
    <property type="entry name" value="NUCLEAR PORE COMPLEX PROTEIN NUP205"/>
    <property type="match status" value="1"/>
</dbReference>
<reference evidence="6" key="1">
    <citation type="submission" date="2020-04" db="EMBL/GenBank/DDBJ databases">
        <authorList>
            <person name="Alioto T."/>
            <person name="Alioto T."/>
            <person name="Gomez Garrido J."/>
        </authorList>
    </citation>
    <scope>NUCLEOTIDE SEQUENCE</scope>
    <source>
        <strain evidence="6">A484AB</strain>
    </source>
</reference>
<feature type="compositionally biased region" description="Basic and acidic residues" evidence="5">
    <location>
        <begin position="584"/>
        <end position="594"/>
    </location>
</feature>
<dbReference type="OrthoDB" id="2019644at2759"/>
<evidence type="ECO:0000256" key="3">
    <source>
        <dbReference type="ARBA" id="ARBA00022448"/>
    </source>
</evidence>
<accession>A0A7D9ER09</accession>
<comment type="similarity">
    <text evidence="2">Belongs to the NUP186/NUP192/NUP205 family.</text>
</comment>
<dbReference type="GO" id="GO:0044611">
    <property type="term" value="C:nuclear pore inner ring"/>
    <property type="evidence" value="ECO:0007669"/>
    <property type="project" value="TreeGrafter"/>
</dbReference>
<dbReference type="GO" id="GO:0017056">
    <property type="term" value="F:structural constituent of nuclear pore"/>
    <property type="evidence" value="ECO:0007669"/>
    <property type="project" value="TreeGrafter"/>
</dbReference>
<dbReference type="PANTHER" id="PTHR31344:SF0">
    <property type="entry name" value="NUCLEAR PORE COMPLEX PROTEIN NUP205"/>
    <property type="match status" value="1"/>
</dbReference>
<feature type="region of interest" description="Disordered" evidence="5">
    <location>
        <begin position="1349"/>
        <end position="1379"/>
    </location>
</feature>
<evidence type="ECO:0000313" key="7">
    <source>
        <dbReference type="Proteomes" id="UP001152795"/>
    </source>
</evidence>
<evidence type="ECO:0000256" key="1">
    <source>
        <dbReference type="ARBA" id="ARBA00004123"/>
    </source>
</evidence>
<keyword evidence="4" id="KW-0539">Nucleus</keyword>
<evidence type="ECO:0000256" key="5">
    <source>
        <dbReference type="SAM" id="MobiDB-lite"/>
    </source>
</evidence>
<evidence type="ECO:0000256" key="4">
    <source>
        <dbReference type="ARBA" id="ARBA00023242"/>
    </source>
</evidence>
<name>A0A7D9ER09_PARCT</name>
<dbReference type="InterPro" id="IPR021827">
    <property type="entry name" value="Nup186/Nup192/Nup205"/>
</dbReference>
<proteinExistence type="inferred from homology"/>